<gene>
    <name evidence="1" type="ORF">FPZ49_29405</name>
</gene>
<dbReference type="InterPro" id="IPR036188">
    <property type="entry name" value="FAD/NAD-bd_sf"/>
</dbReference>
<dbReference type="Gene3D" id="3.50.50.60">
    <property type="entry name" value="FAD/NAD(P)-binding domain"/>
    <property type="match status" value="1"/>
</dbReference>
<name>A0A559K0B8_9BACL</name>
<dbReference type="EMBL" id="VNJI01000055">
    <property type="protein sequence ID" value="TVY05602.1"/>
    <property type="molecule type" value="Genomic_DNA"/>
</dbReference>
<dbReference type="SUPFAM" id="SSF51905">
    <property type="entry name" value="FAD/NAD(P)-binding domain"/>
    <property type="match status" value="1"/>
</dbReference>
<comment type="caution">
    <text evidence="1">The sequence shown here is derived from an EMBL/GenBank/DDBJ whole genome shotgun (WGS) entry which is preliminary data.</text>
</comment>
<evidence type="ECO:0000313" key="1">
    <source>
        <dbReference type="EMBL" id="TVY05602.1"/>
    </source>
</evidence>
<proteinExistence type="predicted"/>
<keyword evidence="2" id="KW-1185">Reference proteome</keyword>
<evidence type="ECO:0000313" key="2">
    <source>
        <dbReference type="Proteomes" id="UP000317036"/>
    </source>
</evidence>
<dbReference type="Proteomes" id="UP000317036">
    <property type="component" value="Unassembled WGS sequence"/>
</dbReference>
<dbReference type="OrthoDB" id="2598907at2"/>
<protein>
    <submittedName>
        <fullName evidence="1">FAD-dependent oxidoreductase</fullName>
    </submittedName>
</protein>
<accession>A0A559K0B8</accession>
<dbReference type="AlphaFoldDB" id="A0A559K0B8"/>
<reference evidence="1 2" key="1">
    <citation type="submission" date="2019-07" db="EMBL/GenBank/DDBJ databases">
        <authorList>
            <person name="Kim J."/>
        </authorList>
    </citation>
    <scope>NUCLEOTIDE SEQUENCE [LARGE SCALE GENOMIC DNA]</scope>
    <source>
        <strain evidence="1 2">JC52</strain>
    </source>
</reference>
<dbReference type="RefSeq" id="WP_144853926.1">
    <property type="nucleotide sequence ID" value="NZ_VNJI01000055.1"/>
</dbReference>
<organism evidence="1 2">
    <name type="scientific">Paenibacillus cremeus</name>
    <dbReference type="NCBI Taxonomy" id="2163881"/>
    <lineage>
        <taxon>Bacteria</taxon>
        <taxon>Bacillati</taxon>
        <taxon>Bacillota</taxon>
        <taxon>Bacilli</taxon>
        <taxon>Bacillales</taxon>
        <taxon>Paenibacillaceae</taxon>
        <taxon>Paenibacillus</taxon>
    </lineage>
</organism>
<dbReference type="Pfam" id="PF12831">
    <property type="entry name" value="FAD_oxidored"/>
    <property type="match status" value="1"/>
</dbReference>
<sequence length="277" mass="29913">MREGQEARSADVLIAGATFAGLGLAGRLGKQAVVVERTGFVGPEFTSSYCRAVIHGTAKGSAEAQALRSEAQERNLIASDGAIHSPAFVPVLHRLIQREGINVRFLTRVIQVDAQPMGGFAVTLMDGSGLSVLHVKCIVDTTGLCDTSPLTASMSPVKRRLNAMIHHPGAPEEVPPRCSGYELHRGRFPSEWMVGCELAPTDDWAAARDRLLTHWRQRPEALKPWQLATIADAFEVMVKAGTCDIASGWVWHPSAAYRDPIAAYEAGIQLALEVLTP</sequence>